<comment type="caution">
    <text evidence="2">The sequence shown here is derived from an EMBL/GenBank/DDBJ whole genome shotgun (WGS) entry which is preliminary data.</text>
</comment>
<sequence length="188" mass="20508">MKSVQFLSVFGALLGSVVVSAETSGQSGVDDVVKPLSDFSSLAVETSNLAENFDFDNAQAEADAIQLTSDFLDLAFNLHLVSIGIDANTKDITKRVLYVAEQWFFGFYYLGDGVLEKLVPLCSREAQANTKKILEEIKVLIRAYGGRTDCSRVGGPLVNLQRTCHAGENDVSELPGGIITKRRTDWRA</sequence>
<feature type="chain" id="PRO_5040833160" evidence="1">
    <location>
        <begin position="22"/>
        <end position="188"/>
    </location>
</feature>
<evidence type="ECO:0000313" key="2">
    <source>
        <dbReference type="EMBL" id="KAJ4328647.1"/>
    </source>
</evidence>
<dbReference type="OrthoDB" id="5081306at2759"/>
<reference evidence="2" key="1">
    <citation type="submission" date="2022-10" db="EMBL/GenBank/DDBJ databases">
        <title>Tapping the CABI collections for fungal endophytes: first genome assemblies for Collariella, Neodidymelliopsis, Ascochyta clinopodiicola, Didymella pomorum, Didymosphaeria variabile, Neocosmospora piperis and Neocucurbitaria cava.</title>
        <authorList>
            <person name="Hill R."/>
        </authorList>
    </citation>
    <scope>NUCLEOTIDE SEQUENCE</scope>
    <source>
        <strain evidence="2">IMI 366586</strain>
    </source>
</reference>
<feature type="signal peptide" evidence="1">
    <location>
        <begin position="1"/>
        <end position="21"/>
    </location>
</feature>
<proteinExistence type="predicted"/>
<dbReference type="Proteomes" id="UP001140502">
    <property type="component" value="Unassembled WGS sequence"/>
</dbReference>
<dbReference type="AlphaFoldDB" id="A0A9W8WM36"/>
<name>A0A9W8WM36_9HYPO</name>
<keyword evidence="3" id="KW-1185">Reference proteome</keyword>
<dbReference type="EMBL" id="JAPEUR010000008">
    <property type="protein sequence ID" value="KAJ4328647.1"/>
    <property type="molecule type" value="Genomic_DNA"/>
</dbReference>
<keyword evidence="1" id="KW-0732">Signal</keyword>
<protein>
    <submittedName>
        <fullName evidence="2">Uncharacterized protein</fullName>
    </submittedName>
</protein>
<gene>
    <name evidence="2" type="ORF">N0V84_000837</name>
</gene>
<evidence type="ECO:0000313" key="3">
    <source>
        <dbReference type="Proteomes" id="UP001140502"/>
    </source>
</evidence>
<accession>A0A9W8WM36</accession>
<organism evidence="2 3">
    <name type="scientific">Fusarium piperis</name>
    <dbReference type="NCBI Taxonomy" id="1435070"/>
    <lineage>
        <taxon>Eukaryota</taxon>
        <taxon>Fungi</taxon>
        <taxon>Dikarya</taxon>
        <taxon>Ascomycota</taxon>
        <taxon>Pezizomycotina</taxon>
        <taxon>Sordariomycetes</taxon>
        <taxon>Hypocreomycetidae</taxon>
        <taxon>Hypocreales</taxon>
        <taxon>Nectriaceae</taxon>
        <taxon>Fusarium</taxon>
        <taxon>Fusarium solani species complex</taxon>
    </lineage>
</organism>
<evidence type="ECO:0000256" key="1">
    <source>
        <dbReference type="SAM" id="SignalP"/>
    </source>
</evidence>